<keyword evidence="2" id="KW-1185">Reference proteome</keyword>
<comment type="caution">
    <text evidence="1">The sequence shown here is derived from an EMBL/GenBank/DDBJ whole genome shotgun (WGS) entry which is preliminary data.</text>
</comment>
<reference evidence="1 2" key="1">
    <citation type="submission" date="2020-08" db="EMBL/GenBank/DDBJ databases">
        <title>Genomic Encyclopedia of Type Strains, Phase IV (KMG-IV): sequencing the most valuable type-strain genomes for metagenomic binning, comparative biology and taxonomic classification.</title>
        <authorList>
            <person name="Goeker M."/>
        </authorList>
    </citation>
    <scope>NUCLEOTIDE SEQUENCE [LARGE SCALE GENOMIC DNA]</scope>
    <source>
        <strain evidence="1 2">DSM 27163</strain>
    </source>
</reference>
<evidence type="ECO:0000313" key="2">
    <source>
        <dbReference type="Proteomes" id="UP000537161"/>
    </source>
</evidence>
<gene>
    <name evidence="1" type="ORF">FHR21_004002</name>
</gene>
<protein>
    <submittedName>
        <fullName evidence="1">Uncharacterized protein</fullName>
    </submittedName>
</protein>
<sequence length="277" mass="30993">MRTIAVLSVGSATVMPVFGHEINIKMDEIGSINPKVHDGGKYSIKFTGKRLSKMAGDSDSIAVKIPVFYSSNICKLEYNTFLRIHNRETGSEFRLRQNFESQNGNASREFSLGKREFPFIEHHQYSDDVLKTEYPILDPIQKEICSKVNNGEYDSGNYTITIFINSYNTFLQVVRNGIPIHDVYISPINFGSGDDIMDLIRRSSINVNFHIDSYSIDPDPDDVGDSKLPCMVKIYSFKWSDLLNDLNLNYGAKSIPVLSPVVDMGNGAAAAILISTN</sequence>
<dbReference type="AlphaFoldDB" id="A0A7W9B996"/>
<dbReference type="RefSeq" id="WP_184101466.1">
    <property type="nucleotide sequence ID" value="NZ_JACIJH010000022.1"/>
</dbReference>
<name>A0A7W9B996_9SPHN</name>
<dbReference type="Proteomes" id="UP000537161">
    <property type="component" value="Unassembled WGS sequence"/>
</dbReference>
<accession>A0A7W9B996</accession>
<dbReference type="EMBL" id="JACIJH010000022">
    <property type="protein sequence ID" value="MBB5708609.1"/>
    <property type="molecule type" value="Genomic_DNA"/>
</dbReference>
<proteinExistence type="predicted"/>
<organism evidence="1 2">
    <name type="scientific">Sphingopyxis panaciterrulae</name>
    <dbReference type="NCBI Taxonomy" id="462372"/>
    <lineage>
        <taxon>Bacteria</taxon>
        <taxon>Pseudomonadati</taxon>
        <taxon>Pseudomonadota</taxon>
        <taxon>Alphaproteobacteria</taxon>
        <taxon>Sphingomonadales</taxon>
        <taxon>Sphingomonadaceae</taxon>
        <taxon>Sphingopyxis</taxon>
    </lineage>
</organism>
<evidence type="ECO:0000313" key="1">
    <source>
        <dbReference type="EMBL" id="MBB5708609.1"/>
    </source>
</evidence>